<dbReference type="AlphaFoldDB" id="A0A1I3LD71"/>
<dbReference type="Gene3D" id="1.10.1660.10">
    <property type="match status" value="1"/>
</dbReference>
<evidence type="ECO:0008006" key="3">
    <source>
        <dbReference type="Google" id="ProtNLM"/>
    </source>
</evidence>
<reference evidence="2" key="1">
    <citation type="submission" date="2016-10" db="EMBL/GenBank/DDBJ databases">
        <authorList>
            <person name="Varghese N."/>
            <person name="Submissions S."/>
        </authorList>
    </citation>
    <scope>NUCLEOTIDE SEQUENCE [LARGE SCALE GENOMIC DNA]</scope>
    <source>
        <strain evidence="2">OK042</strain>
    </source>
</reference>
<dbReference type="RefSeq" id="WP_092266155.1">
    <property type="nucleotide sequence ID" value="NZ_BJOE01000011.1"/>
</dbReference>
<name>A0A1I3LD71_9BACL</name>
<evidence type="ECO:0000313" key="1">
    <source>
        <dbReference type="EMBL" id="SFI82713.1"/>
    </source>
</evidence>
<evidence type="ECO:0000313" key="2">
    <source>
        <dbReference type="Proteomes" id="UP000198915"/>
    </source>
</evidence>
<dbReference type="InterPro" id="IPR009061">
    <property type="entry name" value="DNA-bd_dom_put_sf"/>
</dbReference>
<organism evidence="1 2">
    <name type="scientific">Brevibacillus centrosporus</name>
    <dbReference type="NCBI Taxonomy" id="54910"/>
    <lineage>
        <taxon>Bacteria</taxon>
        <taxon>Bacillati</taxon>
        <taxon>Bacillota</taxon>
        <taxon>Bacilli</taxon>
        <taxon>Bacillales</taxon>
        <taxon>Paenibacillaceae</taxon>
        <taxon>Brevibacillus</taxon>
    </lineage>
</organism>
<proteinExistence type="predicted"/>
<dbReference type="EMBL" id="FORT01000001">
    <property type="protein sequence ID" value="SFI82713.1"/>
    <property type="molecule type" value="Genomic_DNA"/>
</dbReference>
<dbReference type="GeneID" id="301129557"/>
<keyword evidence="2" id="KW-1185">Reference proteome</keyword>
<protein>
    <recommendedName>
        <fullName evidence="3">MerR HTH family regulatory protein</fullName>
    </recommendedName>
</protein>
<dbReference type="Proteomes" id="UP000198915">
    <property type="component" value="Unassembled WGS sequence"/>
</dbReference>
<sequence>MGNVIELVARERTYSGREVAEMLGIGASTLRKWSMLLEQHGYWFLRDSQNRREYRQLDVAVLQRFYRLTKDQLFPQEQAALMVVNHVTDGPMLAQQETAVTLAPALSVPASVPAPVQTNNWEEKLHALAAHVQQQDAAHHALVERVEKQEAYIRSSLKERDRRLLKAMNDIMDAKVQLAKMKDEQRKTSIWHKLFRMQ</sequence>
<gene>
    <name evidence="1" type="ORF">SAMN05518846_101269</name>
</gene>
<accession>A0A1I3LD71</accession>
<dbReference type="SUPFAM" id="SSF46955">
    <property type="entry name" value="Putative DNA-binding domain"/>
    <property type="match status" value="1"/>
</dbReference>